<organism evidence="3 4">
    <name type="scientific">Diploscapter pachys</name>
    <dbReference type="NCBI Taxonomy" id="2018661"/>
    <lineage>
        <taxon>Eukaryota</taxon>
        <taxon>Metazoa</taxon>
        <taxon>Ecdysozoa</taxon>
        <taxon>Nematoda</taxon>
        <taxon>Chromadorea</taxon>
        <taxon>Rhabditida</taxon>
        <taxon>Rhabditina</taxon>
        <taxon>Rhabditomorpha</taxon>
        <taxon>Rhabditoidea</taxon>
        <taxon>Rhabditidae</taxon>
        <taxon>Diploscapter</taxon>
    </lineage>
</organism>
<dbReference type="Pfam" id="PF16013">
    <property type="entry name" value="DUF4781"/>
    <property type="match status" value="1"/>
</dbReference>
<dbReference type="PANTHER" id="PTHR21115">
    <property type="entry name" value="GH06117P-RELATED"/>
    <property type="match status" value="1"/>
</dbReference>
<accession>A0A2A2LXL8</accession>
<keyword evidence="1" id="KW-0472">Membrane</keyword>
<evidence type="ECO:0000313" key="4">
    <source>
        <dbReference type="Proteomes" id="UP000218231"/>
    </source>
</evidence>
<comment type="caution">
    <text evidence="3">The sequence shown here is derived from an EMBL/GenBank/DDBJ whole genome shotgun (WGS) entry which is preliminary data.</text>
</comment>
<keyword evidence="4" id="KW-1185">Reference proteome</keyword>
<dbReference type="InterPro" id="IPR031962">
    <property type="entry name" value="DUF4781"/>
</dbReference>
<keyword evidence="1" id="KW-0812">Transmembrane</keyword>
<evidence type="ECO:0000259" key="2">
    <source>
        <dbReference type="Pfam" id="PF16013"/>
    </source>
</evidence>
<protein>
    <recommendedName>
        <fullName evidence="2">DUF4781 domain-containing protein</fullName>
    </recommendedName>
</protein>
<name>A0A2A2LXL8_9BILA</name>
<feature type="transmembrane region" description="Helical" evidence="1">
    <location>
        <begin position="201"/>
        <end position="226"/>
    </location>
</feature>
<dbReference type="EMBL" id="LIAE01006339">
    <property type="protein sequence ID" value="PAV90986.1"/>
    <property type="molecule type" value="Genomic_DNA"/>
</dbReference>
<evidence type="ECO:0000313" key="3">
    <source>
        <dbReference type="EMBL" id="PAV90986.1"/>
    </source>
</evidence>
<reference evidence="3 4" key="1">
    <citation type="journal article" date="2017" name="Curr. Biol.">
        <title>Genome architecture and evolution of a unichromosomal asexual nematode.</title>
        <authorList>
            <person name="Fradin H."/>
            <person name="Zegar C."/>
            <person name="Gutwein M."/>
            <person name="Lucas J."/>
            <person name="Kovtun M."/>
            <person name="Corcoran D."/>
            <person name="Baugh L.R."/>
            <person name="Kiontke K."/>
            <person name="Gunsalus K."/>
            <person name="Fitch D.H."/>
            <person name="Piano F."/>
        </authorList>
    </citation>
    <scope>NUCLEOTIDE SEQUENCE [LARGE SCALE GENOMIC DNA]</scope>
    <source>
        <strain evidence="3">PF1309</strain>
    </source>
</reference>
<gene>
    <name evidence="3" type="ORF">WR25_21481</name>
</gene>
<feature type="transmembrane region" description="Helical" evidence="1">
    <location>
        <begin position="125"/>
        <end position="146"/>
    </location>
</feature>
<feature type="domain" description="DUF4781" evidence="2">
    <location>
        <begin position="16"/>
        <end position="107"/>
    </location>
</feature>
<proteinExistence type="predicted"/>
<keyword evidence="1" id="KW-1133">Transmembrane helix</keyword>
<feature type="non-terminal residue" evidence="3">
    <location>
        <position position="1"/>
    </location>
</feature>
<dbReference type="OrthoDB" id="6512497at2759"/>
<dbReference type="AlphaFoldDB" id="A0A2A2LXL8"/>
<evidence type="ECO:0000256" key="1">
    <source>
        <dbReference type="SAM" id="Phobius"/>
    </source>
</evidence>
<dbReference type="Proteomes" id="UP000218231">
    <property type="component" value="Unassembled WGS sequence"/>
</dbReference>
<feature type="transmembrane region" description="Helical" evidence="1">
    <location>
        <begin position="65"/>
        <end position="89"/>
    </location>
</feature>
<dbReference type="PANTHER" id="PTHR21115:SF0">
    <property type="entry name" value="GH06117P-RELATED"/>
    <property type="match status" value="1"/>
</dbReference>
<sequence>IRLAGSRKVIDMSDPGCLYKSYDDYIKRNKLQPSVLLYPENGTYAELKIELKALESPSCTFTSDVAYVVSTAITVVSVASTFLTPICVFGGPALASMAARTSISGSFWAASMFRGAALLNTTSRYLSTANAITTALGLGFTGVGIFNKLRRGETFYSEALTIITAALNCAYARIQARIKKATLEGETWSEISKRISTSDKLMLFFARLVPTVTSVASLLCTFYNLLMNPHRTMYDITTFSISLFMFTNTLIKPWTLHTMFTEIGDDIIQELRGRFKADSSLDRFEEDLRKAAGDEYKHAFLIRNLYRIEDLEGFYDNMWRTESTVEFNKNGFVLNKNIPMGPEFYNQIGKEQIVKDKIMEKFHLANGRNADRSIESLMKGYDDSLVDEAKRFAKGLMTADEERIFSERLVGLEQNRKKLLFEVSAEYKDAKNLLETTERAERELSGGKTLEEWQAEKKVFIANNNTDNNPGYDQRVHELDQRIETAEGIRGQCNAFYNSLDDSNASNNSVSGFEQKIAEIAGGEYISKTNKFINDIATFAKVERMTTSIDAATTKHSLQNAFHATNYRDITINGQAVFANLSDIELCRISGYFNDPEKANKLVDLSRKLLESENCTWKGSNAGEIGDGMKLIGQYVVS</sequence>